<evidence type="ECO:0000256" key="5">
    <source>
        <dbReference type="ARBA" id="ARBA00022729"/>
    </source>
</evidence>
<evidence type="ECO:0000256" key="2">
    <source>
        <dbReference type="ARBA" id="ARBA00022448"/>
    </source>
</evidence>
<name>A0A1N6TAB2_9GAMM</name>
<dbReference type="AlphaFoldDB" id="A0A1N6TAB2"/>
<evidence type="ECO:0000313" key="17">
    <source>
        <dbReference type="EMBL" id="SIQ50177.1"/>
    </source>
</evidence>
<dbReference type="InterPro" id="IPR000531">
    <property type="entry name" value="Beta-barrel_TonB"/>
</dbReference>
<keyword evidence="10 11" id="KW-0998">Cell outer membrane</keyword>
<dbReference type="STRING" id="49186.SAMN05421647_105209"/>
<dbReference type="GO" id="GO:0015288">
    <property type="term" value="F:porin activity"/>
    <property type="evidence" value="ECO:0007669"/>
    <property type="project" value="UniProtKB-KW"/>
</dbReference>
<feature type="domain" description="TonB-dependent receptor plug" evidence="16">
    <location>
        <begin position="41"/>
        <end position="145"/>
    </location>
</feature>
<evidence type="ECO:0000256" key="3">
    <source>
        <dbReference type="ARBA" id="ARBA00022452"/>
    </source>
</evidence>
<dbReference type="Gene3D" id="2.40.170.20">
    <property type="entry name" value="TonB-dependent receptor, beta-barrel domain"/>
    <property type="match status" value="1"/>
</dbReference>
<comment type="similarity">
    <text evidence="11 13">Belongs to the TonB-dependent receptor family.</text>
</comment>
<feature type="signal peptide" evidence="14">
    <location>
        <begin position="1"/>
        <end position="21"/>
    </location>
</feature>
<evidence type="ECO:0000256" key="8">
    <source>
        <dbReference type="ARBA" id="ARBA00023114"/>
    </source>
</evidence>
<dbReference type="GO" id="GO:0046930">
    <property type="term" value="C:pore complex"/>
    <property type="evidence" value="ECO:0007669"/>
    <property type="project" value="UniProtKB-KW"/>
</dbReference>
<keyword evidence="3 11" id="KW-1134">Transmembrane beta strand</keyword>
<dbReference type="EMBL" id="FTMN01000005">
    <property type="protein sequence ID" value="SIQ50177.1"/>
    <property type="molecule type" value="Genomic_DNA"/>
</dbReference>
<comment type="subcellular location">
    <subcellularLocation>
        <location evidence="1 11">Cell outer membrane</location>
        <topology evidence="1 11">Multi-pass membrane protein</topology>
    </subcellularLocation>
</comment>
<dbReference type="Pfam" id="PF00593">
    <property type="entry name" value="TonB_dep_Rec_b-barrel"/>
    <property type="match status" value="1"/>
</dbReference>
<dbReference type="InterPro" id="IPR039426">
    <property type="entry name" value="TonB-dep_rcpt-like"/>
</dbReference>
<evidence type="ECO:0000256" key="10">
    <source>
        <dbReference type="ARBA" id="ARBA00023237"/>
    </source>
</evidence>
<feature type="chain" id="PRO_5013224154" evidence="14">
    <location>
        <begin position="22"/>
        <end position="599"/>
    </location>
</feature>
<evidence type="ECO:0000256" key="13">
    <source>
        <dbReference type="RuleBase" id="RU003357"/>
    </source>
</evidence>
<dbReference type="PANTHER" id="PTHR30069">
    <property type="entry name" value="TONB-DEPENDENT OUTER MEMBRANE RECEPTOR"/>
    <property type="match status" value="1"/>
</dbReference>
<protein>
    <submittedName>
        <fullName evidence="17">Vitamin B12 transporter</fullName>
    </submittedName>
</protein>
<dbReference type="InterPro" id="IPR036942">
    <property type="entry name" value="Beta-barrel_TonB_sf"/>
</dbReference>
<feature type="short sequence motif" description="TonB box" evidence="12">
    <location>
        <begin position="27"/>
        <end position="33"/>
    </location>
</feature>
<organism evidence="17 18">
    <name type="scientific">Marinobacterium stanieri</name>
    <dbReference type="NCBI Taxonomy" id="49186"/>
    <lineage>
        <taxon>Bacteria</taxon>
        <taxon>Pseudomonadati</taxon>
        <taxon>Pseudomonadota</taxon>
        <taxon>Gammaproteobacteria</taxon>
        <taxon>Oceanospirillales</taxon>
        <taxon>Oceanospirillaceae</taxon>
        <taxon>Marinobacterium</taxon>
    </lineage>
</organism>
<dbReference type="Proteomes" id="UP000186895">
    <property type="component" value="Unassembled WGS sequence"/>
</dbReference>
<dbReference type="InterPro" id="IPR037066">
    <property type="entry name" value="Plug_dom_sf"/>
</dbReference>
<dbReference type="PANTHER" id="PTHR30069:SF53">
    <property type="entry name" value="COLICIN I RECEPTOR-RELATED"/>
    <property type="match status" value="1"/>
</dbReference>
<dbReference type="GO" id="GO:0009279">
    <property type="term" value="C:cell outer membrane"/>
    <property type="evidence" value="ECO:0007669"/>
    <property type="project" value="UniProtKB-SubCell"/>
</dbReference>
<dbReference type="InterPro" id="IPR010101">
    <property type="entry name" value="B12_transptr_BtuB"/>
</dbReference>
<evidence type="ECO:0000256" key="4">
    <source>
        <dbReference type="ARBA" id="ARBA00022692"/>
    </source>
</evidence>
<dbReference type="GO" id="GO:0015420">
    <property type="term" value="F:ABC-type vitamin B12 transporter activity"/>
    <property type="evidence" value="ECO:0007669"/>
    <property type="project" value="InterPro"/>
</dbReference>
<keyword evidence="8" id="KW-0626">Porin</keyword>
<keyword evidence="18" id="KW-1185">Reference proteome</keyword>
<accession>A0A1N6TAB2</accession>
<evidence type="ECO:0000259" key="16">
    <source>
        <dbReference type="Pfam" id="PF07715"/>
    </source>
</evidence>
<dbReference type="GO" id="GO:0006811">
    <property type="term" value="P:monoatomic ion transport"/>
    <property type="evidence" value="ECO:0007669"/>
    <property type="project" value="UniProtKB-KW"/>
</dbReference>
<keyword evidence="6" id="KW-0406">Ion transport</keyword>
<dbReference type="NCBIfam" id="TIGR01779">
    <property type="entry name" value="TonB-B12"/>
    <property type="match status" value="1"/>
</dbReference>
<proteinExistence type="inferred from homology"/>
<dbReference type="InterPro" id="IPR012910">
    <property type="entry name" value="Plug_dom"/>
</dbReference>
<dbReference type="PROSITE" id="PS00430">
    <property type="entry name" value="TONB_DEPENDENT_REC_1"/>
    <property type="match status" value="1"/>
</dbReference>
<dbReference type="PROSITE" id="PS52016">
    <property type="entry name" value="TONB_DEPENDENT_REC_3"/>
    <property type="match status" value="1"/>
</dbReference>
<dbReference type="InterPro" id="IPR010916">
    <property type="entry name" value="TonB_box_CS"/>
</dbReference>
<feature type="domain" description="TonB-dependent receptor-like beta-barrel" evidence="15">
    <location>
        <begin position="200"/>
        <end position="573"/>
    </location>
</feature>
<gene>
    <name evidence="17" type="ORF">SAMN05421647_105209</name>
</gene>
<evidence type="ECO:0000313" key="18">
    <source>
        <dbReference type="Proteomes" id="UP000186895"/>
    </source>
</evidence>
<keyword evidence="7 12" id="KW-0798">TonB box</keyword>
<evidence type="ECO:0000256" key="14">
    <source>
        <dbReference type="SAM" id="SignalP"/>
    </source>
</evidence>
<dbReference type="SUPFAM" id="SSF56935">
    <property type="entry name" value="Porins"/>
    <property type="match status" value="1"/>
</dbReference>
<dbReference type="CDD" id="cd01347">
    <property type="entry name" value="ligand_gated_channel"/>
    <property type="match status" value="1"/>
</dbReference>
<evidence type="ECO:0000256" key="7">
    <source>
        <dbReference type="ARBA" id="ARBA00023077"/>
    </source>
</evidence>
<dbReference type="Pfam" id="PF07715">
    <property type="entry name" value="Plug"/>
    <property type="match status" value="1"/>
</dbReference>
<sequence>MKYLSLPAAVLLAGSAVAAQAQTSSDTLLVTATRTAQTADQALASVSVIDRAEIERKQAQTVTELLESTPGLTLINNGGRGKATSISLRGTSSGHVLVLIDGIKAGSATLGTTAFEHLAVDQIERIEVVRGPRSSLYGSEAIGGVVHIFTRKGEQGFNPRFSVGAGSDAAREVTLGASGGNEKGWYNLSISDYRTDGFSAKQEGSYGYNPDDDGYDNRSYALSGGYQLSDRLEGRLSWSQNRGDNEYDGGSDFDNYSNESRLQTLGGELRLAVSNNWDLSLTAGQSRDKGTVYGDGVYQSHIETQRDTANLQSEHSFSHSQLTWGVDYQQDEVTSSSAYSVGERDNLGVFALYQLYLGQHDLAFSLREDDNEQFGNQTTGSIAWGMELPHALRLTASYGTAFSAPTFNDLYWPGSGNPDLEPEESDSWELGLSGDHAGIEWSANLYQNDVDNLIAWAPNAEGFWVPMNVDEARIRGLELAASTRLANWDLSTTLDLMDPKDRNTDELLRRRPRKTLNVSADRDFGRYSLGSSLRAVGEREDGGDELEAYTRIDVRGSYQLGQDWALKAKIENLLDEEYETAKGYNQPDRTYWLSLHYAP</sequence>
<reference evidence="17 18" key="1">
    <citation type="submission" date="2017-01" db="EMBL/GenBank/DDBJ databases">
        <authorList>
            <person name="Mah S.A."/>
            <person name="Swanson W.J."/>
            <person name="Moy G.W."/>
            <person name="Vacquier V.D."/>
        </authorList>
    </citation>
    <scope>NUCLEOTIDE SEQUENCE [LARGE SCALE GENOMIC DNA]</scope>
    <source>
        <strain evidence="17 18">DSM 7027</strain>
    </source>
</reference>
<keyword evidence="5 14" id="KW-0732">Signal</keyword>
<evidence type="ECO:0000259" key="15">
    <source>
        <dbReference type="Pfam" id="PF00593"/>
    </source>
</evidence>
<keyword evidence="4 11" id="KW-0812">Transmembrane</keyword>
<dbReference type="Gene3D" id="2.170.130.10">
    <property type="entry name" value="TonB-dependent receptor, plug domain"/>
    <property type="match status" value="1"/>
</dbReference>
<evidence type="ECO:0000256" key="6">
    <source>
        <dbReference type="ARBA" id="ARBA00023065"/>
    </source>
</evidence>
<evidence type="ECO:0000256" key="1">
    <source>
        <dbReference type="ARBA" id="ARBA00004571"/>
    </source>
</evidence>
<keyword evidence="2 11" id="KW-0813">Transport</keyword>
<keyword evidence="9 11" id="KW-0472">Membrane</keyword>
<evidence type="ECO:0000256" key="12">
    <source>
        <dbReference type="PROSITE-ProRule" id="PRU10143"/>
    </source>
</evidence>
<dbReference type="eggNOG" id="COG4206">
    <property type="taxonomic scope" value="Bacteria"/>
</dbReference>
<dbReference type="RefSeq" id="WP_076463068.1">
    <property type="nucleotide sequence ID" value="NZ_FTMN01000005.1"/>
</dbReference>
<evidence type="ECO:0000256" key="11">
    <source>
        <dbReference type="PROSITE-ProRule" id="PRU01360"/>
    </source>
</evidence>
<evidence type="ECO:0000256" key="9">
    <source>
        <dbReference type="ARBA" id="ARBA00023136"/>
    </source>
</evidence>